<dbReference type="Gene3D" id="1.10.510.10">
    <property type="entry name" value="Transferase(Phosphotransferase) domain 1"/>
    <property type="match status" value="1"/>
</dbReference>
<dbReference type="PROSITE" id="PS50011">
    <property type="entry name" value="PROTEIN_KINASE_DOM"/>
    <property type="match status" value="1"/>
</dbReference>
<dbReference type="InterPro" id="IPR011009">
    <property type="entry name" value="Kinase-like_dom_sf"/>
</dbReference>
<dbReference type="SUPFAM" id="SSF56112">
    <property type="entry name" value="Protein kinase-like (PK-like)"/>
    <property type="match status" value="1"/>
</dbReference>
<dbReference type="Proteomes" id="UP000266673">
    <property type="component" value="Unassembled WGS sequence"/>
</dbReference>
<dbReference type="GO" id="GO:0004672">
    <property type="term" value="F:protein kinase activity"/>
    <property type="evidence" value="ECO:0007669"/>
    <property type="project" value="InterPro"/>
</dbReference>
<dbReference type="Pfam" id="PF07714">
    <property type="entry name" value="PK_Tyr_Ser-Thr"/>
    <property type="match status" value="1"/>
</dbReference>
<sequence>MWNLWYFTIYTPEILDSEQYTTASDIYSFGIIMWEIMYGKSVSHNQEFGTQFQIKICQENLRPRIIEYTPQCYINLMKKCWERDPIKRPSAQKIIEILTEWAK</sequence>
<dbReference type="GO" id="GO:0007165">
    <property type="term" value="P:signal transduction"/>
    <property type="evidence" value="ECO:0007669"/>
    <property type="project" value="TreeGrafter"/>
</dbReference>
<keyword evidence="3" id="KW-1185">Reference proteome</keyword>
<keyword evidence="2" id="KW-0418">Kinase</keyword>
<accession>A0A397VM50</accession>
<gene>
    <name evidence="2" type="ORF">C2G38_2170972</name>
</gene>
<keyword evidence="2" id="KW-0808">Transferase</keyword>
<reference evidence="2 3" key="1">
    <citation type="submission" date="2018-06" db="EMBL/GenBank/DDBJ databases">
        <title>Comparative genomics reveals the genomic features of Rhizophagus irregularis, R. cerebriforme, R. diaphanum and Gigaspora rosea, and their symbiotic lifestyle signature.</title>
        <authorList>
            <person name="Morin E."/>
            <person name="San Clemente H."/>
            <person name="Chen E.C.H."/>
            <person name="De La Providencia I."/>
            <person name="Hainaut M."/>
            <person name="Kuo A."/>
            <person name="Kohler A."/>
            <person name="Murat C."/>
            <person name="Tang N."/>
            <person name="Roy S."/>
            <person name="Loubradou J."/>
            <person name="Henrissat B."/>
            <person name="Grigoriev I.V."/>
            <person name="Corradi N."/>
            <person name="Roux C."/>
            <person name="Martin F.M."/>
        </authorList>
    </citation>
    <scope>NUCLEOTIDE SEQUENCE [LARGE SCALE GENOMIC DNA]</scope>
    <source>
        <strain evidence="2 3">DAOM 194757</strain>
    </source>
</reference>
<dbReference type="GO" id="GO:0005524">
    <property type="term" value="F:ATP binding"/>
    <property type="evidence" value="ECO:0007669"/>
    <property type="project" value="InterPro"/>
</dbReference>
<proteinExistence type="predicted"/>
<evidence type="ECO:0000313" key="3">
    <source>
        <dbReference type="Proteomes" id="UP000266673"/>
    </source>
</evidence>
<feature type="domain" description="Protein kinase" evidence="1">
    <location>
        <begin position="1"/>
        <end position="102"/>
    </location>
</feature>
<dbReference type="EMBL" id="QKWP01000256">
    <property type="protein sequence ID" value="RIB23540.1"/>
    <property type="molecule type" value="Genomic_DNA"/>
</dbReference>
<protein>
    <submittedName>
        <fullName evidence="2">Kinase-like domain-containing protein</fullName>
    </submittedName>
</protein>
<dbReference type="STRING" id="44941.A0A397VM50"/>
<evidence type="ECO:0000313" key="2">
    <source>
        <dbReference type="EMBL" id="RIB23540.1"/>
    </source>
</evidence>
<dbReference type="InterPro" id="IPR001245">
    <property type="entry name" value="Ser-Thr/Tyr_kinase_cat_dom"/>
</dbReference>
<evidence type="ECO:0000259" key="1">
    <source>
        <dbReference type="PROSITE" id="PS50011"/>
    </source>
</evidence>
<name>A0A397VM50_9GLOM</name>
<dbReference type="InterPro" id="IPR000719">
    <property type="entry name" value="Prot_kinase_dom"/>
</dbReference>
<dbReference type="PANTHER" id="PTHR23257">
    <property type="entry name" value="SERINE-THREONINE PROTEIN KINASE"/>
    <property type="match status" value="1"/>
</dbReference>
<dbReference type="InterPro" id="IPR050167">
    <property type="entry name" value="Ser_Thr_protein_kinase"/>
</dbReference>
<organism evidence="2 3">
    <name type="scientific">Gigaspora rosea</name>
    <dbReference type="NCBI Taxonomy" id="44941"/>
    <lineage>
        <taxon>Eukaryota</taxon>
        <taxon>Fungi</taxon>
        <taxon>Fungi incertae sedis</taxon>
        <taxon>Mucoromycota</taxon>
        <taxon>Glomeromycotina</taxon>
        <taxon>Glomeromycetes</taxon>
        <taxon>Diversisporales</taxon>
        <taxon>Gigasporaceae</taxon>
        <taxon>Gigaspora</taxon>
    </lineage>
</organism>
<dbReference type="OrthoDB" id="3205772at2759"/>
<dbReference type="AlphaFoldDB" id="A0A397VM50"/>
<dbReference type="GO" id="GO:0005737">
    <property type="term" value="C:cytoplasm"/>
    <property type="evidence" value="ECO:0007669"/>
    <property type="project" value="TreeGrafter"/>
</dbReference>
<comment type="caution">
    <text evidence="2">The sequence shown here is derived from an EMBL/GenBank/DDBJ whole genome shotgun (WGS) entry which is preliminary data.</text>
</comment>